<evidence type="ECO:0000259" key="4">
    <source>
        <dbReference type="PROSITE" id="PS50043"/>
    </source>
</evidence>
<dbReference type="PROSITE" id="PS50043">
    <property type="entry name" value="HTH_LUXR_2"/>
    <property type="match status" value="1"/>
</dbReference>
<keyword evidence="2" id="KW-0067">ATP-binding</keyword>
<dbReference type="SUPFAM" id="SSF46894">
    <property type="entry name" value="C-terminal effector domain of the bipartite response regulators"/>
    <property type="match status" value="1"/>
</dbReference>
<dbReference type="Gene3D" id="1.25.40.10">
    <property type="entry name" value="Tetratricopeptide repeat domain"/>
    <property type="match status" value="2"/>
</dbReference>
<reference evidence="6" key="1">
    <citation type="journal article" date="2019" name="Int. J. Syst. Evol. Microbiol.">
        <title>The Global Catalogue of Microorganisms (GCM) 10K type strain sequencing project: providing services to taxonomists for standard genome sequencing and annotation.</title>
        <authorList>
            <consortium name="The Broad Institute Genomics Platform"/>
            <consortium name="The Broad Institute Genome Sequencing Center for Infectious Disease"/>
            <person name="Wu L."/>
            <person name="Ma J."/>
        </authorList>
    </citation>
    <scope>NUCLEOTIDE SEQUENCE [LARGE SCALE GENOMIC DNA]</scope>
    <source>
        <strain evidence="6">JCM 3146</strain>
    </source>
</reference>
<dbReference type="InterPro" id="IPR027417">
    <property type="entry name" value="P-loop_NTPase"/>
</dbReference>
<dbReference type="SMART" id="SM00421">
    <property type="entry name" value="HTH_LUXR"/>
    <property type="match status" value="1"/>
</dbReference>
<dbReference type="InterPro" id="IPR041664">
    <property type="entry name" value="AAA_16"/>
</dbReference>
<dbReference type="RefSeq" id="WP_308206048.1">
    <property type="nucleotide sequence ID" value="NZ_BAAABM010000009.1"/>
</dbReference>
<keyword evidence="6" id="KW-1185">Reference proteome</keyword>
<evidence type="ECO:0000313" key="5">
    <source>
        <dbReference type="EMBL" id="GAA0326757.1"/>
    </source>
</evidence>
<protein>
    <submittedName>
        <fullName evidence="5">LuxR family transcriptional regulator</fullName>
    </submittedName>
</protein>
<dbReference type="PROSITE" id="PS50005">
    <property type="entry name" value="TPR"/>
    <property type="match status" value="1"/>
</dbReference>
<evidence type="ECO:0000256" key="2">
    <source>
        <dbReference type="ARBA" id="ARBA00022840"/>
    </source>
</evidence>
<dbReference type="Proteomes" id="UP001501822">
    <property type="component" value="Unassembled WGS sequence"/>
</dbReference>
<comment type="caution">
    <text evidence="5">The sequence shown here is derived from an EMBL/GenBank/DDBJ whole genome shotgun (WGS) entry which is preliminary data.</text>
</comment>
<dbReference type="InterPro" id="IPR036388">
    <property type="entry name" value="WH-like_DNA-bd_sf"/>
</dbReference>
<sequence>MTRRVSCPTLIGRAAELDRLDAALTQAQGGSSVLLFVSGDAGIGKSRLVTTFTEHARRRDALVFTGGCLDLAEGAAPYAPFVAALRPLADELTAEELGHVLGEAPRELGALLPELCGRPPARRDGAERGRLYELALGLFQRMAALRPAVLILEDLHWIDPASADLLALLGANLRRAGLLVVGTYRSDEVVRGHPLHGTVLELERSGRAERIELSGLSREEVAAQVAGILGIRPADRQVGTLFARTEGNPFFVEELVAAGPTTKEVPASLREVLLTRVERLAPETRRVLRAVATIGRVGDEELIAEVTGLSPEALNDALHEAVAHRLLVVTDDGYDVRHALLRDALYTELLPGERSRLHVAVAAALEKRGPSAELARHWHAAGDADRALSGFVAAAAAAQASYAWAVALAHYERALRLWPEVPDPESRTGMPHAELLGRAAEAATAAGEVDRAARLAEEAMSEVDEAAEPTRAASLWTMVGRIRWVAGDLAAACAAYDEAIALLPAEVSARERARVRGLQGHALMIQCHFRESVAACREAVEAAVTVGAHDIEGHARNTMGVSLAMLGEMNAGLAELAEALRSAKERDDAWELGRAYVNYTEALLWAGDWAKAAELGMEGVGICRRLGYGRTTCMCAAGNTLSALIRLGRWSDADRLVDEVLDIEAPPWQRWGVTLAMAELHLRRGDSDGARRHLTSLAEVVDRTDDLDLASSYHACRARLAILEHDLAAARGHVRAGLDVIRGSEFIRIGPELCAAGIRAEVGLRGDAAPLLEECRAMLDAMPEMAESEAYGLQAEAEATQMAEPDPALWRSSAAAWEELGETYRAAYCRTREAEAILAARGPREGAVEALRAAWATADALGADALRPEIESLARRARLGLVPAEEPAPVEEPVPGLTAREAEVLALLSSGRTNRQIAETLFISERTVGVHVSRILHKLGVPNRGAAAHLFRASR</sequence>
<dbReference type="InterPro" id="IPR019734">
    <property type="entry name" value="TPR_rpt"/>
</dbReference>
<evidence type="ECO:0000313" key="6">
    <source>
        <dbReference type="Proteomes" id="UP001501822"/>
    </source>
</evidence>
<gene>
    <name evidence="5" type="ORF">GCM10010151_15920</name>
</gene>
<dbReference type="SUPFAM" id="SSF48452">
    <property type="entry name" value="TPR-like"/>
    <property type="match status" value="2"/>
</dbReference>
<accession>A0ABP3FW01</accession>
<dbReference type="PANTHER" id="PTHR16305:SF35">
    <property type="entry name" value="TRANSCRIPTIONAL ACTIVATOR DOMAIN"/>
    <property type="match status" value="1"/>
</dbReference>
<dbReference type="InterPro" id="IPR000792">
    <property type="entry name" value="Tscrpt_reg_LuxR_C"/>
</dbReference>
<proteinExistence type="predicted"/>
<feature type="repeat" description="TPR" evidence="3">
    <location>
        <begin position="473"/>
        <end position="506"/>
    </location>
</feature>
<dbReference type="Pfam" id="PF00196">
    <property type="entry name" value="GerE"/>
    <property type="match status" value="1"/>
</dbReference>
<dbReference type="InterPro" id="IPR011990">
    <property type="entry name" value="TPR-like_helical_dom_sf"/>
</dbReference>
<dbReference type="InterPro" id="IPR016032">
    <property type="entry name" value="Sig_transdc_resp-reg_C-effctor"/>
</dbReference>
<keyword evidence="3" id="KW-0802">TPR repeat</keyword>
<dbReference type="PANTHER" id="PTHR16305">
    <property type="entry name" value="TESTICULAR SOLUBLE ADENYLYL CYCLASE"/>
    <property type="match status" value="1"/>
</dbReference>
<evidence type="ECO:0000256" key="1">
    <source>
        <dbReference type="ARBA" id="ARBA00022741"/>
    </source>
</evidence>
<dbReference type="CDD" id="cd06170">
    <property type="entry name" value="LuxR_C_like"/>
    <property type="match status" value="1"/>
</dbReference>
<evidence type="ECO:0000256" key="3">
    <source>
        <dbReference type="PROSITE-ProRule" id="PRU00339"/>
    </source>
</evidence>
<dbReference type="SUPFAM" id="SSF52540">
    <property type="entry name" value="P-loop containing nucleoside triphosphate hydrolases"/>
    <property type="match status" value="1"/>
</dbReference>
<dbReference type="EMBL" id="BAAABM010000009">
    <property type="protein sequence ID" value="GAA0326757.1"/>
    <property type="molecule type" value="Genomic_DNA"/>
</dbReference>
<dbReference type="Pfam" id="PF13191">
    <property type="entry name" value="AAA_16"/>
    <property type="match status" value="1"/>
</dbReference>
<organism evidence="5 6">
    <name type="scientific">Actinoallomurus spadix</name>
    <dbReference type="NCBI Taxonomy" id="79912"/>
    <lineage>
        <taxon>Bacteria</taxon>
        <taxon>Bacillati</taxon>
        <taxon>Actinomycetota</taxon>
        <taxon>Actinomycetes</taxon>
        <taxon>Streptosporangiales</taxon>
        <taxon>Thermomonosporaceae</taxon>
        <taxon>Actinoallomurus</taxon>
    </lineage>
</organism>
<name>A0ABP3FW01_9ACTN</name>
<dbReference type="PROSITE" id="PS00622">
    <property type="entry name" value="HTH_LUXR_1"/>
    <property type="match status" value="1"/>
</dbReference>
<feature type="domain" description="HTH luxR-type" evidence="4">
    <location>
        <begin position="890"/>
        <end position="955"/>
    </location>
</feature>
<dbReference type="Gene3D" id="1.10.10.10">
    <property type="entry name" value="Winged helix-like DNA-binding domain superfamily/Winged helix DNA-binding domain"/>
    <property type="match status" value="1"/>
</dbReference>
<dbReference type="PRINTS" id="PR00038">
    <property type="entry name" value="HTHLUXR"/>
</dbReference>
<keyword evidence="1" id="KW-0547">Nucleotide-binding</keyword>